<feature type="coiled-coil region" evidence="2">
    <location>
        <begin position="204"/>
        <end position="231"/>
    </location>
</feature>
<dbReference type="Proteomes" id="UP000654257">
    <property type="component" value="Unassembled WGS sequence"/>
</dbReference>
<dbReference type="InterPro" id="IPR029016">
    <property type="entry name" value="GAF-like_dom_sf"/>
</dbReference>
<accession>A0A917G0A8</accession>
<comment type="similarity">
    <text evidence="1">Belongs to the CdaR family.</text>
</comment>
<evidence type="ECO:0000256" key="1">
    <source>
        <dbReference type="ARBA" id="ARBA00006754"/>
    </source>
</evidence>
<evidence type="ECO:0000313" key="4">
    <source>
        <dbReference type="EMBL" id="GGG16127.1"/>
    </source>
</evidence>
<proteinExistence type="inferred from homology"/>
<dbReference type="SMART" id="SM00065">
    <property type="entry name" value="GAF"/>
    <property type="match status" value="1"/>
</dbReference>
<evidence type="ECO:0000259" key="3">
    <source>
        <dbReference type="SMART" id="SM00065"/>
    </source>
</evidence>
<reference evidence="4" key="2">
    <citation type="submission" date="2020-09" db="EMBL/GenBank/DDBJ databases">
        <authorList>
            <person name="Sun Q."/>
            <person name="Sedlacek I."/>
        </authorList>
    </citation>
    <scope>NUCLEOTIDE SEQUENCE</scope>
    <source>
        <strain evidence="4">CCM 7905</strain>
    </source>
</reference>
<dbReference type="Gene3D" id="1.10.10.2840">
    <property type="entry name" value="PucR C-terminal helix-turn-helix domain"/>
    <property type="match status" value="1"/>
</dbReference>
<evidence type="ECO:0000256" key="2">
    <source>
        <dbReference type="SAM" id="Coils"/>
    </source>
</evidence>
<protein>
    <recommendedName>
        <fullName evidence="3">GAF domain-containing protein</fullName>
    </recommendedName>
</protein>
<evidence type="ECO:0000313" key="5">
    <source>
        <dbReference type="Proteomes" id="UP000654257"/>
    </source>
</evidence>
<dbReference type="SUPFAM" id="SSF55781">
    <property type="entry name" value="GAF domain-like"/>
    <property type="match status" value="1"/>
</dbReference>
<dbReference type="Gene3D" id="3.30.450.40">
    <property type="match status" value="1"/>
</dbReference>
<feature type="domain" description="GAF" evidence="3">
    <location>
        <begin position="59"/>
        <end position="208"/>
    </location>
</feature>
<reference evidence="4" key="1">
    <citation type="journal article" date="2014" name="Int. J. Syst. Evol. Microbiol.">
        <title>Complete genome sequence of Corynebacterium casei LMG S-19264T (=DSM 44701T), isolated from a smear-ripened cheese.</title>
        <authorList>
            <consortium name="US DOE Joint Genome Institute (JGI-PGF)"/>
            <person name="Walter F."/>
            <person name="Albersmeier A."/>
            <person name="Kalinowski J."/>
            <person name="Ruckert C."/>
        </authorList>
    </citation>
    <scope>NUCLEOTIDE SEQUENCE</scope>
    <source>
        <strain evidence="4">CCM 7905</strain>
    </source>
</reference>
<dbReference type="Pfam" id="PF17853">
    <property type="entry name" value="GGDEF_2"/>
    <property type="match status" value="1"/>
</dbReference>
<keyword evidence="2" id="KW-0175">Coiled coil</keyword>
<dbReference type="InterPro" id="IPR003018">
    <property type="entry name" value="GAF"/>
</dbReference>
<dbReference type="EMBL" id="BMCU01000003">
    <property type="protein sequence ID" value="GGG16127.1"/>
    <property type="molecule type" value="Genomic_DNA"/>
</dbReference>
<dbReference type="AlphaFoldDB" id="A0A917G0A8"/>
<dbReference type="InterPro" id="IPR025736">
    <property type="entry name" value="PucR_C-HTH_dom"/>
</dbReference>
<comment type="caution">
    <text evidence="4">The sequence shown here is derived from an EMBL/GenBank/DDBJ whole genome shotgun (WGS) entry which is preliminary data.</text>
</comment>
<gene>
    <name evidence="4" type="ORF">GCM10007304_32780</name>
</gene>
<keyword evidence="5" id="KW-1185">Reference proteome</keyword>
<name>A0A917G0A8_9NOCA</name>
<organism evidence="4 5">
    <name type="scientific">Rhodococcoides trifolii</name>
    <dbReference type="NCBI Taxonomy" id="908250"/>
    <lineage>
        <taxon>Bacteria</taxon>
        <taxon>Bacillati</taxon>
        <taxon>Actinomycetota</taxon>
        <taxon>Actinomycetes</taxon>
        <taxon>Mycobacteriales</taxon>
        <taxon>Nocardiaceae</taxon>
        <taxon>Rhodococcoides</taxon>
    </lineage>
</organism>
<dbReference type="PANTHER" id="PTHR33744:SF1">
    <property type="entry name" value="DNA-BINDING TRANSCRIPTIONAL ACTIVATOR ADER"/>
    <property type="match status" value="1"/>
</dbReference>
<dbReference type="Pfam" id="PF13556">
    <property type="entry name" value="HTH_30"/>
    <property type="match status" value="1"/>
</dbReference>
<dbReference type="InterPro" id="IPR041522">
    <property type="entry name" value="CdaR_GGDEF"/>
</dbReference>
<sequence>MNTERTAVLLDARGAERVRAERDADAAYELRAKLDQRRDRAAELAALNDIAVRLTTVRDLNVLLQTVVDQARSLLRVDLSYVGTVDGDDFTVRVTSGALTPKLPGLTFDKNEGMAGLILREQAPAWTTDYQGEPAFRHMTGGDSAAAAENMRGLLGVPLQVGGQVLGALFACKRTERQFTESEVGLLSALAAHAAVAMDNARSFERYHQAVARLERANDELSTRTQQLETAIEWDRTLAGVVLDGGGVPRLIADVGRLMGKPVHLVTGTSTGPSDIGSVAQSIVQDFTNDSSLRDKQLEREGAGSLVVAQCIHTSDRVLGAVVVVTAENSPLGDADRILLGRVAPAVALLLAADQYAGESSRRSRDAFVVDLITRPASADDSDRQCRLAGVNPDRTYCVAVAETRDGGVDARRVLESASLPTGSVVAQHGSRAIAVVPTERPKHVLDSLPSSDTVTTVGVSAPARGAAALADAYLEAQQTCDVLATLGRPGDKSASSDLGIYGVLLSRTGRQELDALTRRLLGPMIDEEAKRGTPLIETLSTYLSQGRRHAQAATALNVHVNTLYQRLDSIDRLIGKQWREPDSALDLQVLLRLRRSGMLLAP</sequence>
<dbReference type="PANTHER" id="PTHR33744">
    <property type="entry name" value="CARBOHYDRATE DIACID REGULATOR"/>
    <property type="match status" value="1"/>
</dbReference>
<dbReference type="InterPro" id="IPR051448">
    <property type="entry name" value="CdaR-like_regulators"/>
</dbReference>
<dbReference type="Pfam" id="PF13185">
    <property type="entry name" value="GAF_2"/>
    <property type="match status" value="1"/>
</dbReference>
<dbReference type="InterPro" id="IPR042070">
    <property type="entry name" value="PucR_C-HTH_sf"/>
</dbReference>